<keyword evidence="14" id="KW-1208">Phospholipid metabolism</keyword>
<dbReference type="PANTHER" id="PTHR34299:SF1">
    <property type="entry name" value="DIACYLGLYCEROL KINASE"/>
    <property type="match status" value="1"/>
</dbReference>
<evidence type="ECO:0000256" key="1">
    <source>
        <dbReference type="ARBA" id="ARBA00004651"/>
    </source>
</evidence>
<feature type="active site" description="Proton acceptor" evidence="15">
    <location>
        <position position="70"/>
    </location>
</feature>
<evidence type="ECO:0000256" key="4">
    <source>
        <dbReference type="ARBA" id="ARBA00022516"/>
    </source>
</evidence>
<keyword evidence="12 19" id="KW-0472">Membrane</keyword>
<keyword evidence="8 20" id="KW-0418">Kinase</keyword>
<keyword evidence="9 17" id="KW-0067">ATP-binding</keyword>
<accession>A0A928YS43</accession>
<dbReference type="GO" id="GO:0008654">
    <property type="term" value="P:phospholipid biosynthetic process"/>
    <property type="evidence" value="ECO:0007669"/>
    <property type="project" value="UniProtKB-KW"/>
</dbReference>
<evidence type="ECO:0000256" key="13">
    <source>
        <dbReference type="ARBA" id="ARBA00023209"/>
    </source>
</evidence>
<dbReference type="GO" id="GO:0005886">
    <property type="term" value="C:plasma membrane"/>
    <property type="evidence" value="ECO:0007669"/>
    <property type="project" value="UniProtKB-SubCell"/>
</dbReference>
<feature type="binding site" evidence="17">
    <location>
        <position position="17"/>
    </location>
    <ligand>
        <name>ATP</name>
        <dbReference type="ChEBI" id="CHEBI:30616"/>
    </ligand>
</feature>
<dbReference type="Pfam" id="PF01219">
    <property type="entry name" value="DAGK_prokar"/>
    <property type="match status" value="1"/>
</dbReference>
<evidence type="ECO:0000256" key="8">
    <source>
        <dbReference type="ARBA" id="ARBA00022777"/>
    </source>
</evidence>
<dbReference type="InterPro" id="IPR036945">
    <property type="entry name" value="DAGK_sf"/>
</dbReference>
<keyword evidence="5" id="KW-0808">Transferase</keyword>
<evidence type="ECO:0000256" key="14">
    <source>
        <dbReference type="ARBA" id="ARBA00023264"/>
    </source>
</evidence>
<evidence type="ECO:0000256" key="16">
    <source>
        <dbReference type="PIRSR" id="PIRSR600829-2"/>
    </source>
</evidence>
<evidence type="ECO:0000256" key="19">
    <source>
        <dbReference type="SAM" id="Phobius"/>
    </source>
</evidence>
<dbReference type="PANTHER" id="PTHR34299">
    <property type="entry name" value="DIACYLGLYCEROL KINASE"/>
    <property type="match status" value="1"/>
</dbReference>
<evidence type="ECO:0000256" key="2">
    <source>
        <dbReference type="ARBA" id="ARBA00005967"/>
    </source>
</evidence>
<organism evidence="20 21">
    <name type="scientific">Sphingobacterium hungaricum</name>
    <dbReference type="NCBI Taxonomy" id="2082723"/>
    <lineage>
        <taxon>Bacteria</taxon>
        <taxon>Pseudomonadati</taxon>
        <taxon>Bacteroidota</taxon>
        <taxon>Sphingobacteriia</taxon>
        <taxon>Sphingobacteriales</taxon>
        <taxon>Sphingobacteriaceae</taxon>
        <taxon>Sphingobacterium</taxon>
    </lineage>
</organism>
<keyword evidence="18" id="KW-0460">Magnesium</keyword>
<feature type="transmembrane region" description="Helical" evidence="19">
    <location>
        <begin position="57"/>
        <end position="76"/>
    </location>
</feature>
<evidence type="ECO:0000256" key="6">
    <source>
        <dbReference type="ARBA" id="ARBA00022692"/>
    </source>
</evidence>
<gene>
    <name evidence="20" type="ORF">C4F49_16865</name>
</gene>
<comment type="cofactor">
    <cofactor evidence="18">
        <name>Mg(2+)</name>
        <dbReference type="ChEBI" id="CHEBI:18420"/>
    </cofactor>
    <text evidence="18">Mn(2+), Zn(2+), Cd(2+) and Co(2+) support activity to lesser extents.</text>
</comment>
<feature type="binding site" evidence="18">
    <location>
        <position position="29"/>
    </location>
    <ligand>
        <name>a divalent metal cation</name>
        <dbReference type="ChEBI" id="CHEBI:60240"/>
    </ligand>
</feature>
<evidence type="ECO:0000256" key="10">
    <source>
        <dbReference type="ARBA" id="ARBA00022989"/>
    </source>
</evidence>
<dbReference type="Gene3D" id="1.10.287.3610">
    <property type="match status" value="1"/>
</dbReference>
<dbReference type="GO" id="GO:0005524">
    <property type="term" value="F:ATP binding"/>
    <property type="evidence" value="ECO:0007669"/>
    <property type="project" value="UniProtKB-KW"/>
</dbReference>
<evidence type="ECO:0000256" key="12">
    <source>
        <dbReference type="ARBA" id="ARBA00023136"/>
    </source>
</evidence>
<evidence type="ECO:0000256" key="18">
    <source>
        <dbReference type="PIRSR" id="PIRSR600829-4"/>
    </source>
</evidence>
<comment type="subcellular location">
    <subcellularLocation>
        <location evidence="1">Cell membrane</location>
        <topology evidence="1">Multi-pass membrane protein</topology>
    </subcellularLocation>
</comment>
<evidence type="ECO:0000313" key="20">
    <source>
        <dbReference type="EMBL" id="MBE8715347.1"/>
    </source>
</evidence>
<evidence type="ECO:0000313" key="21">
    <source>
        <dbReference type="Proteomes" id="UP000616201"/>
    </source>
</evidence>
<evidence type="ECO:0000256" key="5">
    <source>
        <dbReference type="ARBA" id="ARBA00022679"/>
    </source>
</evidence>
<evidence type="ECO:0000256" key="15">
    <source>
        <dbReference type="PIRSR" id="PIRSR600829-1"/>
    </source>
</evidence>
<proteinExistence type="inferred from homology"/>
<keyword evidence="13" id="KW-0594">Phospholipid biosynthesis</keyword>
<keyword evidence="18" id="KW-0479">Metal-binding</keyword>
<evidence type="ECO:0000256" key="3">
    <source>
        <dbReference type="ARBA" id="ARBA00022475"/>
    </source>
</evidence>
<keyword evidence="6 19" id="KW-0812">Transmembrane</keyword>
<dbReference type="InterPro" id="IPR000829">
    <property type="entry name" value="DAGK"/>
</dbReference>
<feature type="binding site" evidence="17">
    <location>
        <position position="77"/>
    </location>
    <ligand>
        <name>ATP</name>
        <dbReference type="ChEBI" id="CHEBI:30616"/>
    </ligand>
</feature>
<dbReference type="GO" id="GO:0016301">
    <property type="term" value="F:kinase activity"/>
    <property type="evidence" value="ECO:0007669"/>
    <property type="project" value="UniProtKB-KW"/>
</dbReference>
<dbReference type="AlphaFoldDB" id="A0A928YS43"/>
<keyword evidence="3" id="KW-1003">Cell membrane</keyword>
<reference evidence="20" key="1">
    <citation type="submission" date="2018-02" db="EMBL/GenBank/DDBJ databases">
        <authorList>
            <person name="Vasarhelyi B.M."/>
            <person name="Deshmukh S."/>
            <person name="Balint B."/>
            <person name="Kukolya J."/>
        </authorList>
    </citation>
    <scope>NUCLEOTIDE SEQUENCE</scope>
    <source>
        <strain evidence="20">KB22</strain>
    </source>
</reference>
<feature type="binding site" evidence="16">
    <location>
        <position position="70"/>
    </location>
    <ligand>
        <name>substrate</name>
    </ligand>
</feature>
<comment type="caution">
    <text evidence="20">The sequence shown here is derived from an EMBL/GenBank/DDBJ whole genome shotgun (WGS) entry which is preliminary data.</text>
</comment>
<keyword evidence="7 17" id="KW-0547">Nucleotide-binding</keyword>
<sequence length="129" mass="14682">MKQEKFSPRKRLNSFSYAINGLKTLWIEEHNARIHFFLAISVILMGLYFKITIYDWMAVFFAIGFVLVTEIINTAIENISDFISAERDNRIKKIKDISAGAVLISSITAFIIGLLVFAPKFLILFQSGS</sequence>
<keyword evidence="21" id="KW-1185">Reference proteome</keyword>
<feature type="transmembrane region" description="Helical" evidence="19">
    <location>
        <begin position="97"/>
        <end position="118"/>
    </location>
</feature>
<evidence type="ECO:0000256" key="17">
    <source>
        <dbReference type="PIRSR" id="PIRSR600829-3"/>
    </source>
</evidence>
<keyword evidence="4" id="KW-0444">Lipid biosynthesis</keyword>
<dbReference type="CDD" id="cd14265">
    <property type="entry name" value="UDPK_IM_like"/>
    <property type="match status" value="1"/>
</dbReference>
<name>A0A928YS43_9SPHI</name>
<dbReference type="Proteomes" id="UP000616201">
    <property type="component" value="Unassembled WGS sequence"/>
</dbReference>
<dbReference type="EMBL" id="PRDK01000009">
    <property type="protein sequence ID" value="MBE8715347.1"/>
    <property type="molecule type" value="Genomic_DNA"/>
</dbReference>
<protein>
    <submittedName>
        <fullName evidence="20">Diacylglycerol kinase</fullName>
    </submittedName>
</protein>
<evidence type="ECO:0000256" key="9">
    <source>
        <dbReference type="ARBA" id="ARBA00022840"/>
    </source>
</evidence>
<comment type="similarity">
    <text evidence="2">Belongs to the bacterial diacylglycerol kinase family.</text>
</comment>
<dbReference type="InterPro" id="IPR033717">
    <property type="entry name" value="UDPK"/>
</dbReference>
<dbReference type="RefSeq" id="WP_196937184.1">
    <property type="nucleotide sequence ID" value="NZ_MU158698.1"/>
</dbReference>
<feature type="binding site" evidence="17">
    <location>
        <begin position="95"/>
        <end position="96"/>
    </location>
    <ligand>
        <name>ATP</name>
        <dbReference type="ChEBI" id="CHEBI:30616"/>
    </ligand>
</feature>
<feature type="binding site" evidence="17">
    <location>
        <position position="29"/>
    </location>
    <ligand>
        <name>ATP</name>
        <dbReference type="ChEBI" id="CHEBI:30616"/>
    </ligand>
</feature>
<evidence type="ECO:0000256" key="11">
    <source>
        <dbReference type="ARBA" id="ARBA00023098"/>
    </source>
</evidence>
<feature type="transmembrane region" description="Helical" evidence="19">
    <location>
        <begin position="32"/>
        <end position="51"/>
    </location>
</feature>
<keyword evidence="11" id="KW-0443">Lipid metabolism</keyword>
<dbReference type="GO" id="GO:0046872">
    <property type="term" value="F:metal ion binding"/>
    <property type="evidence" value="ECO:0007669"/>
    <property type="project" value="UniProtKB-KW"/>
</dbReference>
<evidence type="ECO:0000256" key="7">
    <source>
        <dbReference type="ARBA" id="ARBA00022741"/>
    </source>
</evidence>
<feature type="binding site" evidence="18">
    <location>
        <position position="77"/>
    </location>
    <ligand>
        <name>a divalent metal cation</name>
        <dbReference type="ChEBI" id="CHEBI:60240"/>
    </ligand>
</feature>
<keyword evidence="10 19" id="KW-1133">Transmembrane helix</keyword>